<dbReference type="EMBL" id="UHJA01000001">
    <property type="protein sequence ID" value="SUP79389.1"/>
    <property type="molecule type" value="Genomic_DNA"/>
</dbReference>
<dbReference type="Pfam" id="PF00082">
    <property type="entry name" value="Peptidase_S8"/>
    <property type="match status" value="1"/>
</dbReference>
<dbReference type="InterPro" id="IPR023828">
    <property type="entry name" value="Peptidase_S8_Ser-AS"/>
</dbReference>
<dbReference type="OrthoDB" id="9790784at2"/>
<evidence type="ECO:0000256" key="4">
    <source>
        <dbReference type="PIRSR" id="PIRSR615500-1"/>
    </source>
</evidence>
<feature type="active site" description="Charge relay system" evidence="4 5">
    <location>
        <position position="469"/>
    </location>
</feature>
<keyword evidence="1 5" id="KW-0645">Protease</keyword>
<protein>
    <submittedName>
        <fullName evidence="8">Subtilisin/kexin-like protease</fullName>
        <ecNumber evidence="8">3.4.21.-</ecNumber>
    </submittedName>
</protein>
<dbReference type="Gene3D" id="3.40.50.200">
    <property type="entry name" value="Peptidase S8/S53 domain"/>
    <property type="match status" value="1"/>
</dbReference>
<dbReference type="InterPro" id="IPR034054">
    <property type="entry name" value="Pep_S8_PrcA"/>
</dbReference>
<dbReference type="CDD" id="cd07498">
    <property type="entry name" value="Peptidases_S8_15"/>
    <property type="match status" value="1"/>
</dbReference>
<dbReference type="Proteomes" id="UP000254835">
    <property type="component" value="Unassembled WGS sequence"/>
</dbReference>
<evidence type="ECO:0000313" key="9">
    <source>
        <dbReference type="Proteomes" id="UP000254835"/>
    </source>
</evidence>
<sequence>MKKFNVTYDIKNHKRKMLSIIKSNDILIVRMHPGKDFVKMMNNVIKDNIEYQVVFTITAAQVYVISVQSDNNKINELKENITTNTDVRFVGYGYKIERNKEPIIYTENLFIKFNEKLTESECEKILNQYNLIIKVKLTFIANGYFVATQPNTGDHVFVIADEILQHKDIDHCHPELIHHKEPKIIHPNQWHLKKTVVRVEIDVDASANVENAHKITQGEGIVIAVIDDGFDLNHPEFMREKKIIHPVNFSGVNTNRDPSPEPGDTHGTPCAGVACADGRYGASGVAPAAQLMPIRLAEGLGSLGEALAFAWAADMGADVISCSWGPVEGIWFDPDDPEHEVVAELPALTRSAIDYAVKNGRNGKGCAIFFAAGNGNESIDNDGYANYKHVIAVAACNDRSTRSTYSDYGKSLWCAFPSGDFFNPMEHHPMPLTPGIWTTDLRHEYNNSQGATNTGDIFGNYTNSFNGTSSACPGAAGVAALILSVNPSLSYLEVKDIIRHTCDQIDKKNGLYDKDGHSEWYGYGRVNAKNAVQLAMKWRENIHELQQEQ</sequence>
<dbReference type="SUPFAM" id="SSF52743">
    <property type="entry name" value="Subtilisin-like"/>
    <property type="match status" value="1"/>
</dbReference>
<dbReference type="PROSITE" id="PS00138">
    <property type="entry name" value="SUBTILASE_SER"/>
    <property type="match status" value="1"/>
</dbReference>
<dbReference type="PANTHER" id="PTHR42884">
    <property type="entry name" value="PROPROTEIN CONVERTASE SUBTILISIN/KEXIN-RELATED"/>
    <property type="match status" value="1"/>
</dbReference>
<proteinExistence type="inferred from homology"/>
<dbReference type="AlphaFoldDB" id="A0A380Q1F4"/>
<dbReference type="GO" id="GO:0016485">
    <property type="term" value="P:protein processing"/>
    <property type="evidence" value="ECO:0007669"/>
    <property type="project" value="TreeGrafter"/>
</dbReference>
<keyword evidence="3 5" id="KW-0720">Serine protease</keyword>
<evidence type="ECO:0000256" key="6">
    <source>
        <dbReference type="RuleBase" id="RU003355"/>
    </source>
</evidence>
<evidence type="ECO:0000256" key="3">
    <source>
        <dbReference type="ARBA" id="ARBA00022825"/>
    </source>
</evidence>
<comment type="similarity">
    <text evidence="5 6">Belongs to the peptidase S8 family.</text>
</comment>
<dbReference type="PROSITE" id="PS00137">
    <property type="entry name" value="SUBTILASE_HIS"/>
    <property type="match status" value="1"/>
</dbReference>
<name>A0A380Q1F4_YERFR</name>
<feature type="active site" description="Charge relay system" evidence="4 5">
    <location>
        <position position="266"/>
    </location>
</feature>
<dbReference type="EC" id="3.4.21.-" evidence="8"/>
<organism evidence="8 9">
    <name type="scientific">Yersinia frederiksenii</name>
    <dbReference type="NCBI Taxonomy" id="29484"/>
    <lineage>
        <taxon>Bacteria</taxon>
        <taxon>Pseudomonadati</taxon>
        <taxon>Pseudomonadota</taxon>
        <taxon>Gammaproteobacteria</taxon>
        <taxon>Enterobacterales</taxon>
        <taxon>Yersiniaceae</taxon>
        <taxon>Yersinia</taxon>
    </lineage>
</organism>
<evidence type="ECO:0000259" key="7">
    <source>
        <dbReference type="Pfam" id="PF00082"/>
    </source>
</evidence>
<evidence type="ECO:0000256" key="5">
    <source>
        <dbReference type="PROSITE-ProRule" id="PRU01240"/>
    </source>
</evidence>
<evidence type="ECO:0000256" key="2">
    <source>
        <dbReference type="ARBA" id="ARBA00022801"/>
    </source>
</evidence>
<dbReference type="InterPro" id="IPR022398">
    <property type="entry name" value="Peptidase_S8_His-AS"/>
</dbReference>
<dbReference type="InterPro" id="IPR036852">
    <property type="entry name" value="Peptidase_S8/S53_dom_sf"/>
</dbReference>
<dbReference type="PANTHER" id="PTHR42884:SF14">
    <property type="entry name" value="NEUROENDOCRINE CONVERTASE 1"/>
    <property type="match status" value="1"/>
</dbReference>
<dbReference type="GO" id="GO:0004252">
    <property type="term" value="F:serine-type endopeptidase activity"/>
    <property type="evidence" value="ECO:0007669"/>
    <property type="project" value="UniProtKB-UniRule"/>
</dbReference>
<dbReference type="InterPro" id="IPR023827">
    <property type="entry name" value="Peptidase_S8_Asp-AS"/>
</dbReference>
<dbReference type="InterPro" id="IPR015500">
    <property type="entry name" value="Peptidase_S8_subtilisin-rel"/>
</dbReference>
<reference evidence="8 9" key="1">
    <citation type="submission" date="2018-06" db="EMBL/GenBank/DDBJ databases">
        <authorList>
            <consortium name="Pathogen Informatics"/>
            <person name="Doyle S."/>
        </authorList>
    </citation>
    <scope>NUCLEOTIDE SEQUENCE [LARGE SCALE GENOMIC DNA]</scope>
    <source>
        <strain evidence="8 9">NCTC11470</strain>
    </source>
</reference>
<gene>
    <name evidence="8" type="primary">hreP</name>
    <name evidence="8" type="ORF">NCTC11470_04509</name>
</gene>
<evidence type="ECO:0000313" key="8">
    <source>
        <dbReference type="EMBL" id="SUP79389.1"/>
    </source>
</evidence>
<evidence type="ECO:0000256" key="1">
    <source>
        <dbReference type="ARBA" id="ARBA00022670"/>
    </source>
</evidence>
<dbReference type="InterPro" id="IPR000209">
    <property type="entry name" value="Peptidase_S8/S53_dom"/>
</dbReference>
<keyword evidence="2 5" id="KW-0378">Hydrolase</keyword>
<dbReference type="GO" id="GO:0016020">
    <property type="term" value="C:membrane"/>
    <property type="evidence" value="ECO:0007669"/>
    <property type="project" value="TreeGrafter"/>
</dbReference>
<feature type="domain" description="Peptidase S8/S53" evidence="7">
    <location>
        <begin position="218"/>
        <end position="524"/>
    </location>
</feature>
<accession>A0A380Q1F4</accession>
<feature type="active site" description="Charge relay system" evidence="4 5">
    <location>
        <position position="227"/>
    </location>
</feature>
<dbReference type="PROSITE" id="PS00136">
    <property type="entry name" value="SUBTILASE_ASP"/>
    <property type="match status" value="1"/>
</dbReference>
<dbReference type="PROSITE" id="PS51892">
    <property type="entry name" value="SUBTILASE"/>
    <property type="match status" value="1"/>
</dbReference>
<dbReference type="PRINTS" id="PR00723">
    <property type="entry name" value="SUBTILISIN"/>
</dbReference>